<evidence type="ECO:0000256" key="8">
    <source>
        <dbReference type="SAM" id="Coils"/>
    </source>
</evidence>
<keyword evidence="5" id="KW-0812">Transmembrane</keyword>
<evidence type="ECO:0000256" key="4">
    <source>
        <dbReference type="ARBA" id="ARBA00022452"/>
    </source>
</evidence>
<keyword evidence="4" id="KW-1134">Transmembrane beta strand</keyword>
<feature type="chain" id="PRO_5027703039" description="Outer membrane efflux protein" evidence="9">
    <location>
        <begin position="20"/>
        <end position="532"/>
    </location>
</feature>
<dbReference type="InterPro" id="IPR051906">
    <property type="entry name" value="TolC-like"/>
</dbReference>
<dbReference type="GO" id="GO:1990281">
    <property type="term" value="C:efflux pump complex"/>
    <property type="evidence" value="ECO:0007669"/>
    <property type="project" value="TreeGrafter"/>
</dbReference>
<comment type="subcellular location">
    <subcellularLocation>
        <location evidence="1">Cell outer membrane</location>
    </subcellularLocation>
</comment>
<evidence type="ECO:0000313" key="10">
    <source>
        <dbReference type="EMBL" id="CAA6801315.1"/>
    </source>
</evidence>
<evidence type="ECO:0000256" key="6">
    <source>
        <dbReference type="ARBA" id="ARBA00023136"/>
    </source>
</evidence>
<dbReference type="AlphaFoldDB" id="A0A6S6SE96"/>
<feature type="signal peptide" evidence="9">
    <location>
        <begin position="1"/>
        <end position="19"/>
    </location>
</feature>
<keyword evidence="7" id="KW-0998">Cell outer membrane</keyword>
<name>A0A6S6SE96_9BACT</name>
<dbReference type="Gene3D" id="1.20.1600.10">
    <property type="entry name" value="Outer membrane efflux proteins (OEP)"/>
    <property type="match status" value="1"/>
</dbReference>
<dbReference type="EMBL" id="CACVAP010000033">
    <property type="protein sequence ID" value="CAA6801315.1"/>
    <property type="molecule type" value="Genomic_DNA"/>
</dbReference>
<protein>
    <recommendedName>
        <fullName evidence="11">Outer membrane efflux protein</fullName>
    </recommendedName>
</protein>
<dbReference type="PANTHER" id="PTHR30026:SF23">
    <property type="entry name" value="TO APRF-PUTATIVE OUTER MEMBRANE EFFLUX PROTEIN OR SECRETED ALKALINE PHOSPHATASE-RELATED"/>
    <property type="match status" value="1"/>
</dbReference>
<keyword evidence="8" id="KW-0175">Coiled coil</keyword>
<evidence type="ECO:0008006" key="11">
    <source>
        <dbReference type="Google" id="ProtNLM"/>
    </source>
</evidence>
<organism evidence="10">
    <name type="scientific">uncultured Sulfurovum sp</name>
    <dbReference type="NCBI Taxonomy" id="269237"/>
    <lineage>
        <taxon>Bacteria</taxon>
        <taxon>Pseudomonadati</taxon>
        <taxon>Campylobacterota</taxon>
        <taxon>Epsilonproteobacteria</taxon>
        <taxon>Campylobacterales</taxon>
        <taxon>Sulfurovaceae</taxon>
        <taxon>Sulfurovum</taxon>
        <taxon>environmental samples</taxon>
    </lineage>
</organism>
<evidence type="ECO:0000256" key="7">
    <source>
        <dbReference type="ARBA" id="ARBA00023237"/>
    </source>
</evidence>
<reference evidence="10" key="1">
    <citation type="submission" date="2020-01" db="EMBL/GenBank/DDBJ databases">
        <authorList>
            <person name="Meier V. D."/>
            <person name="Meier V D."/>
        </authorList>
    </citation>
    <scope>NUCLEOTIDE SEQUENCE</scope>
    <source>
        <strain evidence="10">HLG_WM_MAG_06</strain>
    </source>
</reference>
<dbReference type="GO" id="GO:0015562">
    <property type="term" value="F:efflux transmembrane transporter activity"/>
    <property type="evidence" value="ECO:0007669"/>
    <property type="project" value="InterPro"/>
</dbReference>
<evidence type="ECO:0000256" key="5">
    <source>
        <dbReference type="ARBA" id="ARBA00022692"/>
    </source>
</evidence>
<gene>
    <name evidence="10" type="ORF">HELGO_WM12649</name>
</gene>
<keyword evidence="3" id="KW-0813">Transport</keyword>
<evidence type="ECO:0000256" key="3">
    <source>
        <dbReference type="ARBA" id="ARBA00022448"/>
    </source>
</evidence>
<accession>A0A6S6SE96</accession>
<evidence type="ECO:0000256" key="9">
    <source>
        <dbReference type="SAM" id="SignalP"/>
    </source>
</evidence>
<evidence type="ECO:0000256" key="2">
    <source>
        <dbReference type="ARBA" id="ARBA00007613"/>
    </source>
</evidence>
<dbReference type="PANTHER" id="PTHR30026">
    <property type="entry name" value="OUTER MEMBRANE PROTEIN TOLC"/>
    <property type="match status" value="1"/>
</dbReference>
<comment type="similarity">
    <text evidence="2">Belongs to the outer membrane factor (OMF) (TC 1.B.17) family.</text>
</comment>
<dbReference type="InterPro" id="IPR003423">
    <property type="entry name" value="OMP_efflux"/>
</dbReference>
<sequence length="532" mass="60578">MYNKYIIVLLVSMSISVHASIEESIDKSLLAGSCNGCELVELSLNGLVNEVVKRNFELYSEKSKVEISEHKIGIEEGIFEPKFQASAGISRTNVPNSADQRVSRGFQDSYSDRTRSFDTSISGLIDTGGEWKVGFTDQKKRSNLISETQDYDTEYSDGFNLSFKQPLLKGMGKDVTHAKINMAKIGNNINKTEYKNKLMGLVATTIRLYWRLYGTEKLYESWTKTLTISEQQLENIQLLAQYGKIPETEVLEARSSIIEKRTELMSLKTRIDEIKNQLLSLLNVSNSAFTSTLFLVKDIPNIGQASETFSIDESYQKAIKNLPELQLAELRVASKRLEQKYNENQLLPELSLDSGLSTLGLSNIQNNARFCSAGRCNDQVSWNVGLNFEMPIYGNTQAKENLAISKINLKNSELAIESFEKEIYNVITTKIEQLKIEKYKLEQYREEVRMKAELLDIERQKMRLGKSRMRNILEYEDKLMSTERKWLSSIVNWKVSEALLLKATGDLLVHQNIDLDFSGDYQGNSENLNLLK</sequence>
<feature type="coiled-coil region" evidence="8">
    <location>
        <begin position="257"/>
        <end position="284"/>
    </location>
</feature>
<keyword evidence="9" id="KW-0732">Signal</keyword>
<dbReference type="GO" id="GO:0015288">
    <property type="term" value="F:porin activity"/>
    <property type="evidence" value="ECO:0007669"/>
    <property type="project" value="TreeGrafter"/>
</dbReference>
<proteinExistence type="inferred from homology"/>
<keyword evidence="6" id="KW-0472">Membrane</keyword>
<dbReference type="GO" id="GO:0009279">
    <property type="term" value="C:cell outer membrane"/>
    <property type="evidence" value="ECO:0007669"/>
    <property type="project" value="UniProtKB-SubCell"/>
</dbReference>
<dbReference type="SUPFAM" id="SSF56954">
    <property type="entry name" value="Outer membrane efflux proteins (OEP)"/>
    <property type="match status" value="1"/>
</dbReference>
<evidence type="ECO:0000256" key="1">
    <source>
        <dbReference type="ARBA" id="ARBA00004442"/>
    </source>
</evidence>
<dbReference type="Pfam" id="PF02321">
    <property type="entry name" value="OEP"/>
    <property type="match status" value="1"/>
</dbReference>